<accession>A0A922I6W0</accession>
<gene>
    <name evidence="4" type="ORF">DERF_005423</name>
</gene>
<dbReference type="InterPro" id="IPR000949">
    <property type="entry name" value="ELM2_dom"/>
</dbReference>
<sequence length="118" mass="13466">MTYSKSDHHYNEQEFQQSPNMIIDGNDENFVPNAENQLANIPEFHNGPPPDNGDDDDDSILLWKPNPDRIDDHAVDMFVRQAFDYGINGDGALHLLYVCNYDNNVALNLIRNTIVSIF</sequence>
<feature type="region of interest" description="Disordered" evidence="2">
    <location>
        <begin position="1"/>
        <end position="25"/>
    </location>
</feature>
<organism evidence="4 5">
    <name type="scientific">Dermatophagoides farinae</name>
    <name type="common">American house dust mite</name>
    <dbReference type="NCBI Taxonomy" id="6954"/>
    <lineage>
        <taxon>Eukaryota</taxon>
        <taxon>Metazoa</taxon>
        <taxon>Ecdysozoa</taxon>
        <taxon>Arthropoda</taxon>
        <taxon>Chelicerata</taxon>
        <taxon>Arachnida</taxon>
        <taxon>Acari</taxon>
        <taxon>Acariformes</taxon>
        <taxon>Sarcoptiformes</taxon>
        <taxon>Astigmata</taxon>
        <taxon>Psoroptidia</taxon>
        <taxon>Analgoidea</taxon>
        <taxon>Pyroglyphidae</taxon>
        <taxon>Dermatophagoidinae</taxon>
        <taxon>Dermatophagoides</taxon>
    </lineage>
</organism>
<evidence type="ECO:0000256" key="2">
    <source>
        <dbReference type="SAM" id="MobiDB-lite"/>
    </source>
</evidence>
<evidence type="ECO:0000256" key="1">
    <source>
        <dbReference type="ARBA" id="ARBA00023242"/>
    </source>
</evidence>
<keyword evidence="5" id="KW-1185">Reference proteome</keyword>
<dbReference type="OrthoDB" id="6509302at2759"/>
<feature type="region of interest" description="Disordered" evidence="2">
    <location>
        <begin position="40"/>
        <end position="59"/>
    </location>
</feature>
<evidence type="ECO:0000313" key="4">
    <source>
        <dbReference type="EMBL" id="KAH9521796.1"/>
    </source>
</evidence>
<dbReference type="PROSITE" id="PS51156">
    <property type="entry name" value="ELM2"/>
    <property type="match status" value="1"/>
</dbReference>
<reference evidence="4" key="2">
    <citation type="journal article" date="2022" name="Res Sq">
        <title>Comparative Genomics Reveals Insights into the Divergent Evolution of Astigmatic Mites and Household Pest Adaptations.</title>
        <authorList>
            <person name="Xiong Q."/>
            <person name="Wan A.T.-Y."/>
            <person name="Liu X.-Y."/>
            <person name="Fung C.S.-H."/>
            <person name="Xiao X."/>
            <person name="Malainual N."/>
            <person name="Hou J."/>
            <person name="Wang L."/>
            <person name="Wang M."/>
            <person name="Yang K."/>
            <person name="Cui Y."/>
            <person name="Leung E."/>
            <person name="Nong W."/>
            <person name="Shin S.-K."/>
            <person name="Au S."/>
            <person name="Jeong K.Y."/>
            <person name="Chew F.T."/>
            <person name="Hui J."/>
            <person name="Leung T.F."/>
            <person name="Tungtrongchitr A."/>
            <person name="Zhong N."/>
            <person name="Liu Z."/>
            <person name="Tsui S."/>
        </authorList>
    </citation>
    <scope>NUCLEOTIDE SEQUENCE</scope>
    <source>
        <strain evidence="4">Derf</strain>
        <tissue evidence="4">Whole organism</tissue>
    </source>
</reference>
<proteinExistence type="predicted"/>
<reference evidence="4" key="1">
    <citation type="submission" date="2013-05" db="EMBL/GenBank/DDBJ databases">
        <authorList>
            <person name="Yim A.K.Y."/>
            <person name="Chan T.F."/>
            <person name="Ji K.M."/>
            <person name="Liu X.Y."/>
            <person name="Zhou J.W."/>
            <person name="Li R.Q."/>
            <person name="Yang K.Y."/>
            <person name="Li J."/>
            <person name="Li M."/>
            <person name="Law P.T.W."/>
            <person name="Wu Y.L."/>
            <person name="Cai Z.L."/>
            <person name="Qin H."/>
            <person name="Bao Y."/>
            <person name="Leung R.K.K."/>
            <person name="Ng P.K.S."/>
            <person name="Zou J."/>
            <person name="Zhong X.J."/>
            <person name="Ran P.X."/>
            <person name="Zhong N.S."/>
            <person name="Liu Z.G."/>
            <person name="Tsui S.K.W."/>
        </authorList>
    </citation>
    <scope>NUCLEOTIDE SEQUENCE</scope>
    <source>
        <strain evidence="4">Derf</strain>
        <tissue evidence="4">Whole organism</tissue>
    </source>
</reference>
<evidence type="ECO:0000313" key="5">
    <source>
        <dbReference type="Proteomes" id="UP000790347"/>
    </source>
</evidence>
<feature type="compositionally biased region" description="Basic and acidic residues" evidence="2">
    <location>
        <begin position="1"/>
        <end position="12"/>
    </location>
</feature>
<evidence type="ECO:0000259" key="3">
    <source>
        <dbReference type="PROSITE" id="PS51156"/>
    </source>
</evidence>
<dbReference type="AlphaFoldDB" id="A0A922I6W0"/>
<feature type="domain" description="ELM2" evidence="3">
    <location>
        <begin position="20"/>
        <end position="114"/>
    </location>
</feature>
<dbReference type="Proteomes" id="UP000790347">
    <property type="component" value="Unassembled WGS sequence"/>
</dbReference>
<comment type="caution">
    <text evidence="4">The sequence shown here is derived from an EMBL/GenBank/DDBJ whole genome shotgun (WGS) entry which is preliminary data.</text>
</comment>
<name>A0A922I6W0_DERFA</name>
<protein>
    <recommendedName>
        <fullName evidence="3">ELM2 domain-containing protein</fullName>
    </recommendedName>
</protein>
<dbReference type="EMBL" id="ASGP02000002">
    <property type="protein sequence ID" value="KAH9521796.1"/>
    <property type="molecule type" value="Genomic_DNA"/>
</dbReference>
<keyword evidence="1" id="KW-0539">Nucleus</keyword>